<dbReference type="Pfam" id="PF04733">
    <property type="entry name" value="Coatomer_E"/>
    <property type="match status" value="1"/>
</dbReference>
<protein>
    <recommendedName>
        <fullName evidence="5">D-alanyl-d-alanine carboxypeptidase</fullName>
    </recommendedName>
</protein>
<reference evidence="3 4" key="1">
    <citation type="journal article" date="2023" name="Arcadia Sci">
        <title>De novo assembly of a long-read Amblyomma americanum tick genome.</title>
        <authorList>
            <person name="Chou S."/>
            <person name="Poskanzer K.E."/>
            <person name="Rollins M."/>
            <person name="Thuy-Boun P.S."/>
        </authorList>
    </citation>
    <scope>NUCLEOTIDE SEQUENCE [LARGE SCALE GENOMIC DNA]</scope>
    <source>
        <strain evidence="3">F_SG_1</strain>
        <tissue evidence="3">Salivary glands</tissue>
    </source>
</reference>
<dbReference type="Pfam" id="PF13181">
    <property type="entry name" value="TPR_8"/>
    <property type="match status" value="1"/>
</dbReference>
<feature type="region of interest" description="Disordered" evidence="2">
    <location>
        <begin position="171"/>
        <end position="196"/>
    </location>
</feature>
<gene>
    <name evidence="3" type="ORF">V5799_018507</name>
</gene>
<dbReference type="AlphaFoldDB" id="A0AAQ4F096"/>
<evidence type="ECO:0000313" key="3">
    <source>
        <dbReference type="EMBL" id="KAK8780143.1"/>
    </source>
</evidence>
<name>A0AAQ4F096_AMBAM</name>
<dbReference type="Proteomes" id="UP001321473">
    <property type="component" value="Unassembled WGS sequence"/>
</dbReference>
<feature type="repeat" description="TPR" evidence="1">
    <location>
        <begin position="601"/>
        <end position="634"/>
    </location>
</feature>
<dbReference type="InterPro" id="IPR011990">
    <property type="entry name" value="TPR-like_helical_dom_sf"/>
</dbReference>
<dbReference type="SMART" id="SM00028">
    <property type="entry name" value="TPR"/>
    <property type="match status" value="3"/>
</dbReference>
<sequence length="720" mass="78581">MSDTHPPATSDALGLDESANAAANSDAAAPGVVVEADDKDDSAPMETVALETTDIYSEDSDPGKDTDLKRYFSNTPTDAAACSFFDSLAVSTSPMMKSVSEVNMAQKAGTALEDGVSEAPLVDERPPEDSSVFFSVGDGTVQEPEVAVIAQEAVEGPTPFFSMPAQEPVVAEPQENHGASRSVSEEGPSLSKFFSSDCSGGDQEGKAFFDVLAAGIAGVEQSGRSSGSASPISLGQEPCLMTEPVEDGDICAYDNWLPSAATRDFLARLATSEPGTVFPEREHLTMPGVIIDEPQMDPVRVLLQEHLIDEASSRRTLTADDVPQNEEGLKQLIGAQCHNAAINLTTRLLTSVGQGPGSGGHPSRHSPYSLQLWYTRLALFAKQRKFAYAEVEGDAFGDLDKPDLFYEFYPDTYPGKRGYHALIMEIPLSMKAELLKARKVPKTKHRHRYRQPISSSMVPFAMRLLLAELPQFQGNHCTALNSLYKLLNVVHRILGNLTNGISEDGSLLDMSEQLRQASMKLWEDRECRVYFAILNCVLNQKDYVVAIKVARILLEKNTGRKAQLHSAIGRIYLQLGDVDSAQSHFHKAEALYHSMGLEGRLEVLINKGMMALAENSYSEAYHFYEEASKLQPKNPLFINNMAVCLLYLGRLSESVSLLETAMHGDPVLCLHEGFLFNVCTLYELQSSEAVTKKRSMLRLVAKHAGDGFNVASLKLQPAKT</sequence>
<dbReference type="InterPro" id="IPR019734">
    <property type="entry name" value="TPR_rpt"/>
</dbReference>
<dbReference type="PROSITE" id="PS50005">
    <property type="entry name" value="TPR"/>
    <property type="match status" value="2"/>
</dbReference>
<evidence type="ECO:0000256" key="1">
    <source>
        <dbReference type="PROSITE-ProRule" id="PRU00339"/>
    </source>
</evidence>
<organism evidence="3 4">
    <name type="scientific">Amblyomma americanum</name>
    <name type="common">Lone star tick</name>
    <dbReference type="NCBI Taxonomy" id="6943"/>
    <lineage>
        <taxon>Eukaryota</taxon>
        <taxon>Metazoa</taxon>
        <taxon>Ecdysozoa</taxon>
        <taxon>Arthropoda</taxon>
        <taxon>Chelicerata</taxon>
        <taxon>Arachnida</taxon>
        <taxon>Acari</taxon>
        <taxon>Parasitiformes</taxon>
        <taxon>Ixodida</taxon>
        <taxon>Ixodoidea</taxon>
        <taxon>Ixodidae</taxon>
        <taxon>Amblyomminae</taxon>
        <taxon>Amblyomma</taxon>
    </lineage>
</organism>
<dbReference type="EMBL" id="JARKHS020009148">
    <property type="protein sequence ID" value="KAK8780143.1"/>
    <property type="molecule type" value="Genomic_DNA"/>
</dbReference>
<proteinExistence type="predicted"/>
<evidence type="ECO:0000256" key="2">
    <source>
        <dbReference type="SAM" id="MobiDB-lite"/>
    </source>
</evidence>
<dbReference type="PANTHER" id="PTHR21581">
    <property type="entry name" value="D-ALANYL-D-ALANINE CARBOXYPEPTIDASE"/>
    <property type="match status" value="1"/>
</dbReference>
<dbReference type="SUPFAM" id="SSF48452">
    <property type="entry name" value="TPR-like"/>
    <property type="match status" value="1"/>
</dbReference>
<evidence type="ECO:0008006" key="5">
    <source>
        <dbReference type="Google" id="ProtNLM"/>
    </source>
</evidence>
<dbReference type="PANTHER" id="PTHR21581:SF6">
    <property type="entry name" value="TRAFFICKING PROTEIN PARTICLE COMPLEX SUBUNIT 12"/>
    <property type="match status" value="1"/>
</dbReference>
<dbReference type="GO" id="GO:0005794">
    <property type="term" value="C:Golgi apparatus"/>
    <property type="evidence" value="ECO:0007669"/>
    <property type="project" value="TreeGrafter"/>
</dbReference>
<keyword evidence="4" id="KW-1185">Reference proteome</keyword>
<dbReference type="GO" id="GO:0030008">
    <property type="term" value="C:TRAPP complex"/>
    <property type="evidence" value="ECO:0007669"/>
    <property type="project" value="TreeGrafter"/>
</dbReference>
<keyword evidence="1" id="KW-0802">TPR repeat</keyword>
<feature type="repeat" description="TPR" evidence="1">
    <location>
        <begin position="562"/>
        <end position="595"/>
    </location>
</feature>
<dbReference type="Gene3D" id="1.25.40.10">
    <property type="entry name" value="Tetratricopeptide repeat domain"/>
    <property type="match status" value="1"/>
</dbReference>
<evidence type="ECO:0000313" key="4">
    <source>
        <dbReference type="Proteomes" id="UP001321473"/>
    </source>
</evidence>
<comment type="caution">
    <text evidence="3">The sequence shown here is derived from an EMBL/GenBank/DDBJ whole genome shotgun (WGS) entry which is preliminary data.</text>
</comment>
<feature type="compositionally biased region" description="Low complexity" evidence="2">
    <location>
        <begin position="18"/>
        <end position="29"/>
    </location>
</feature>
<feature type="region of interest" description="Disordered" evidence="2">
    <location>
        <begin position="1"/>
        <end position="64"/>
    </location>
</feature>
<accession>A0AAQ4F096</accession>